<feature type="transmembrane region" description="Helical" evidence="12">
    <location>
        <begin position="356"/>
        <end position="378"/>
    </location>
</feature>
<comment type="similarity">
    <text evidence="2">Belongs to the HAK/KUP transporter (TC 2.A.72) family.</text>
</comment>
<keyword evidence="4" id="KW-1003">Cell membrane</keyword>
<evidence type="ECO:0000313" key="16">
    <source>
        <dbReference type="Proteomes" id="UP001157947"/>
    </source>
</evidence>
<keyword evidence="6 12" id="KW-0812">Transmembrane</keyword>
<feature type="transmembrane region" description="Helical" evidence="12">
    <location>
        <begin position="7"/>
        <end position="30"/>
    </location>
</feature>
<keyword evidence="8" id="KW-0630">Potassium</keyword>
<feature type="transmembrane region" description="Helical" evidence="12">
    <location>
        <begin position="36"/>
        <end position="59"/>
    </location>
</feature>
<keyword evidence="10" id="KW-0406">Ion transport</keyword>
<keyword evidence="7" id="KW-0769">Symport</keyword>
<evidence type="ECO:0000256" key="10">
    <source>
        <dbReference type="ARBA" id="ARBA00023065"/>
    </source>
</evidence>
<proteinExistence type="inferred from homology"/>
<organism evidence="15 16">
    <name type="scientific">Venenivibrio stagnispumantis</name>
    <dbReference type="NCBI Taxonomy" id="407998"/>
    <lineage>
        <taxon>Bacteria</taxon>
        <taxon>Pseudomonadati</taxon>
        <taxon>Aquificota</taxon>
        <taxon>Aquificia</taxon>
        <taxon>Aquificales</taxon>
        <taxon>Hydrogenothermaceae</taxon>
        <taxon>Venenivibrio</taxon>
    </lineage>
</organism>
<gene>
    <name evidence="15" type="ORF">SAMN06264868_10626</name>
</gene>
<evidence type="ECO:0000313" key="15">
    <source>
        <dbReference type="EMBL" id="SMP08470.1"/>
    </source>
</evidence>
<feature type="transmembrane region" description="Helical" evidence="12">
    <location>
        <begin position="270"/>
        <end position="292"/>
    </location>
</feature>
<feature type="transmembrane region" description="Helical" evidence="12">
    <location>
        <begin position="135"/>
        <end position="154"/>
    </location>
</feature>
<accession>A0AA46ADW4</accession>
<dbReference type="InterPro" id="IPR053951">
    <property type="entry name" value="K_trans_N"/>
</dbReference>
<evidence type="ECO:0000256" key="1">
    <source>
        <dbReference type="ARBA" id="ARBA00004141"/>
    </source>
</evidence>
<feature type="transmembrane region" description="Helical" evidence="12">
    <location>
        <begin position="412"/>
        <end position="432"/>
    </location>
</feature>
<dbReference type="InterPro" id="IPR053952">
    <property type="entry name" value="K_trans_C"/>
</dbReference>
<evidence type="ECO:0000256" key="8">
    <source>
        <dbReference type="ARBA" id="ARBA00022958"/>
    </source>
</evidence>
<evidence type="ECO:0000259" key="14">
    <source>
        <dbReference type="Pfam" id="PF22776"/>
    </source>
</evidence>
<evidence type="ECO:0000256" key="11">
    <source>
        <dbReference type="ARBA" id="ARBA00023136"/>
    </source>
</evidence>
<feature type="transmembrane region" description="Helical" evidence="12">
    <location>
        <begin position="160"/>
        <end position="183"/>
    </location>
</feature>
<dbReference type="EMBL" id="FXTX01000006">
    <property type="protein sequence ID" value="SMP08470.1"/>
    <property type="molecule type" value="Genomic_DNA"/>
</dbReference>
<dbReference type="PANTHER" id="PTHR30540">
    <property type="entry name" value="OSMOTIC STRESS POTASSIUM TRANSPORTER"/>
    <property type="match status" value="1"/>
</dbReference>
<sequence length="597" mass="66906">MDKVIKALGAVFGDIGTSPIYTFTVLSLFVKPTKENIFGIVSLICWTLVIIVTIQYVFLAMNLSKRGEGGIIVLKEIVTSLIKSSRILIFITFLSYVGFSLMLGDSVITPAISILSAVEGLPLISIFSGLERIDLVAIAIIITTALFFFQKYGIEKVGQYFGYIMILWFFVLFISGLQGLSFYPEIIASINPEYAINFILNNGFASFLILSDIILAATGGEALYADMGHLGREPIVKAWNFVFIALLFNYLGQGAFFISHSNSKNIYFDLMNTDFGIFYSAILILTILATIIASQATISASFSLIYQGIITGILPMLRIVHTSTELKPQIYIPSVNWLLFITILVVLIIFQSSENLAAAYGFAVSGTMTITGILLTVIYFMKKSYLYLLLSIFVFCVDLSFFIANFSKIEHGAYITIIIACFILALILIYNYGKYRLSKALNLVDINEYIKEFKELYQKSSKVEGSAIFFVKDIHKIPPYIINTTLKQNIIYQKNIFLSIGSLEQPFGKIIYNYGVITDGLEAISIKVGYMEILKLEKLLREIGINEKVIFFGIEDIFSNNPLGKIFAFIKRNTPSFVQFYNLPIHKTHGVLTRIKI</sequence>
<dbReference type="Proteomes" id="UP001157947">
    <property type="component" value="Unassembled WGS sequence"/>
</dbReference>
<evidence type="ECO:0000256" key="4">
    <source>
        <dbReference type="ARBA" id="ARBA00022475"/>
    </source>
</evidence>
<evidence type="ECO:0000256" key="3">
    <source>
        <dbReference type="ARBA" id="ARBA00022448"/>
    </source>
</evidence>
<evidence type="ECO:0000259" key="13">
    <source>
        <dbReference type="Pfam" id="PF02705"/>
    </source>
</evidence>
<dbReference type="PANTHER" id="PTHR30540:SF79">
    <property type="entry name" value="LOW AFFINITY POTASSIUM TRANSPORT SYSTEM PROTEIN KUP"/>
    <property type="match status" value="1"/>
</dbReference>
<dbReference type="Pfam" id="PF22776">
    <property type="entry name" value="K_trans_C"/>
    <property type="match status" value="1"/>
</dbReference>
<feature type="domain" description="K+ potassium transporter C-terminal" evidence="14">
    <location>
        <begin position="465"/>
        <end position="597"/>
    </location>
</feature>
<comment type="caution">
    <text evidence="15">The sequence shown here is derived from an EMBL/GenBank/DDBJ whole genome shotgun (WGS) entry which is preliminary data.</text>
</comment>
<reference evidence="15" key="1">
    <citation type="submission" date="2017-05" db="EMBL/GenBank/DDBJ databases">
        <authorList>
            <person name="Varghese N."/>
            <person name="Submissions S."/>
        </authorList>
    </citation>
    <scope>NUCLEOTIDE SEQUENCE</scope>
    <source>
        <strain evidence="15">DSM 18763</strain>
    </source>
</reference>
<evidence type="ECO:0000256" key="5">
    <source>
        <dbReference type="ARBA" id="ARBA00022538"/>
    </source>
</evidence>
<keyword evidence="3" id="KW-0813">Transport</keyword>
<evidence type="ECO:0000256" key="7">
    <source>
        <dbReference type="ARBA" id="ARBA00022847"/>
    </source>
</evidence>
<evidence type="ECO:0000256" key="9">
    <source>
        <dbReference type="ARBA" id="ARBA00022989"/>
    </source>
</evidence>
<feature type="transmembrane region" description="Helical" evidence="12">
    <location>
        <begin position="330"/>
        <end position="350"/>
    </location>
</feature>
<feature type="transmembrane region" description="Helical" evidence="12">
    <location>
        <begin position="80"/>
        <end position="101"/>
    </location>
</feature>
<dbReference type="GO" id="GO:0015079">
    <property type="term" value="F:potassium ion transmembrane transporter activity"/>
    <property type="evidence" value="ECO:0007669"/>
    <property type="project" value="InterPro"/>
</dbReference>
<keyword evidence="11 12" id="KW-0472">Membrane</keyword>
<keyword evidence="9 12" id="KW-1133">Transmembrane helix</keyword>
<feature type="domain" description="K+ potassium transporter integral membrane" evidence="13">
    <location>
        <begin position="4"/>
        <end position="442"/>
    </location>
</feature>
<feature type="transmembrane region" description="Helical" evidence="12">
    <location>
        <begin position="195"/>
        <end position="218"/>
    </location>
</feature>
<dbReference type="GO" id="GO:0015293">
    <property type="term" value="F:symporter activity"/>
    <property type="evidence" value="ECO:0007669"/>
    <property type="project" value="UniProtKB-KW"/>
</dbReference>
<feature type="transmembrane region" description="Helical" evidence="12">
    <location>
        <begin position="107"/>
        <end position="128"/>
    </location>
</feature>
<keyword evidence="5" id="KW-0633">Potassium transport</keyword>
<dbReference type="RefSeq" id="WP_265134129.1">
    <property type="nucleotide sequence ID" value="NZ_FXTX01000006.1"/>
</dbReference>
<feature type="transmembrane region" description="Helical" evidence="12">
    <location>
        <begin position="385"/>
        <end position="406"/>
    </location>
</feature>
<feature type="transmembrane region" description="Helical" evidence="12">
    <location>
        <begin position="298"/>
        <end position="318"/>
    </location>
</feature>
<protein>
    <submittedName>
        <fullName evidence="15">KUP system potassium uptake protein</fullName>
    </submittedName>
</protein>
<evidence type="ECO:0000256" key="6">
    <source>
        <dbReference type="ARBA" id="ARBA00022692"/>
    </source>
</evidence>
<dbReference type="InterPro" id="IPR003855">
    <property type="entry name" value="K+_transporter"/>
</dbReference>
<dbReference type="GO" id="GO:0016020">
    <property type="term" value="C:membrane"/>
    <property type="evidence" value="ECO:0007669"/>
    <property type="project" value="UniProtKB-SubCell"/>
</dbReference>
<feature type="transmembrane region" description="Helical" evidence="12">
    <location>
        <begin position="238"/>
        <end position="258"/>
    </location>
</feature>
<evidence type="ECO:0000256" key="12">
    <source>
        <dbReference type="SAM" id="Phobius"/>
    </source>
</evidence>
<comment type="subcellular location">
    <subcellularLocation>
        <location evidence="1">Membrane</location>
        <topology evidence="1">Multi-pass membrane protein</topology>
    </subcellularLocation>
</comment>
<name>A0AA46ADW4_9AQUI</name>
<keyword evidence="16" id="KW-1185">Reference proteome</keyword>
<evidence type="ECO:0000256" key="2">
    <source>
        <dbReference type="ARBA" id="ARBA00007019"/>
    </source>
</evidence>
<dbReference type="AlphaFoldDB" id="A0AA46ADW4"/>
<dbReference type="Pfam" id="PF02705">
    <property type="entry name" value="K_trans"/>
    <property type="match status" value="1"/>
</dbReference>